<feature type="region of interest" description="Disordered" evidence="5">
    <location>
        <begin position="1"/>
        <end position="35"/>
    </location>
</feature>
<evidence type="ECO:0000313" key="8">
    <source>
        <dbReference type="EMBL" id="KAL2293505.1"/>
    </source>
</evidence>
<keyword evidence="4 6" id="KW-0472">Membrane</keyword>
<evidence type="ECO:0000256" key="4">
    <source>
        <dbReference type="ARBA" id="ARBA00023136"/>
    </source>
</evidence>
<dbReference type="InterPro" id="IPR036259">
    <property type="entry name" value="MFS_trans_sf"/>
</dbReference>
<evidence type="ECO:0000259" key="7">
    <source>
        <dbReference type="PROSITE" id="PS50850"/>
    </source>
</evidence>
<dbReference type="EMBL" id="JBAWTH010000001">
    <property type="protein sequence ID" value="KAL2293505.1"/>
    <property type="molecule type" value="Genomic_DNA"/>
</dbReference>
<dbReference type="PROSITE" id="PS50850">
    <property type="entry name" value="MFS"/>
    <property type="match status" value="1"/>
</dbReference>
<dbReference type="Gene3D" id="1.20.1720.10">
    <property type="entry name" value="Multidrug resistance protein D"/>
    <property type="match status" value="1"/>
</dbReference>
<name>A0ABR4FFN4_9PEZI</name>
<keyword evidence="3 6" id="KW-1133">Transmembrane helix</keyword>
<feature type="transmembrane region" description="Helical" evidence="6">
    <location>
        <begin position="134"/>
        <end position="161"/>
    </location>
</feature>
<evidence type="ECO:0000256" key="5">
    <source>
        <dbReference type="SAM" id="MobiDB-lite"/>
    </source>
</evidence>
<dbReference type="SUPFAM" id="SSF103473">
    <property type="entry name" value="MFS general substrate transporter"/>
    <property type="match status" value="1"/>
</dbReference>
<evidence type="ECO:0000256" key="3">
    <source>
        <dbReference type="ARBA" id="ARBA00022989"/>
    </source>
</evidence>
<organism evidence="8 9">
    <name type="scientific">Diaporthe vaccinii</name>
    <dbReference type="NCBI Taxonomy" id="105482"/>
    <lineage>
        <taxon>Eukaryota</taxon>
        <taxon>Fungi</taxon>
        <taxon>Dikarya</taxon>
        <taxon>Ascomycota</taxon>
        <taxon>Pezizomycotina</taxon>
        <taxon>Sordariomycetes</taxon>
        <taxon>Sordariomycetidae</taxon>
        <taxon>Diaporthales</taxon>
        <taxon>Diaporthaceae</taxon>
        <taxon>Diaporthe</taxon>
        <taxon>Diaporthe eres species complex</taxon>
    </lineage>
</organism>
<feature type="transmembrane region" description="Helical" evidence="6">
    <location>
        <begin position="222"/>
        <end position="242"/>
    </location>
</feature>
<protein>
    <recommendedName>
        <fullName evidence="7">Major facilitator superfamily (MFS) profile domain-containing protein</fullName>
    </recommendedName>
</protein>
<evidence type="ECO:0000313" key="9">
    <source>
        <dbReference type="Proteomes" id="UP001600888"/>
    </source>
</evidence>
<comment type="caution">
    <text evidence="8">The sequence shown here is derived from an EMBL/GenBank/DDBJ whole genome shotgun (WGS) entry which is preliminary data.</text>
</comment>
<feature type="transmembrane region" description="Helical" evidence="6">
    <location>
        <begin position="502"/>
        <end position="523"/>
    </location>
</feature>
<evidence type="ECO:0000256" key="6">
    <source>
        <dbReference type="SAM" id="Phobius"/>
    </source>
</evidence>
<comment type="subcellular location">
    <subcellularLocation>
        <location evidence="1">Membrane</location>
        <topology evidence="1">Multi-pass membrane protein</topology>
    </subcellularLocation>
</comment>
<accession>A0ABR4FFN4</accession>
<dbReference type="Pfam" id="PF07690">
    <property type="entry name" value="MFS_1"/>
    <property type="match status" value="1"/>
</dbReference>
<dbReference type="PANTHER" id="PTHR23502:SF26">
    <property type="entry name" value="MAJOR FACILITATOR SUPERFAMILY (MFS) PROFILE DOMAIN-CONTAINING PROTEIN"/>
    <property type="match status" value="1"/>
</dbReference>
<feature type="transmembrane region" description="Helical" evidence="6">
    <location>
        <begin position="404"/>
        <end position="423"/>
    </location>
</feature>
<dbReference type="Proteomes" id="UP001600888">
    <property type="component" value="Unassembled WGS sequence"/>
</dbReference>
<dbReference type="InterPro" id="IPR011701">
    <property type="entry name" value="MFS"/>
</dbReference>
<dbReference type="InterPro" id="IPR020846">
    <property type="entry name" value="MFS_dom"/>
</dbReference>
<reference evidence="8 9" key="1">
    <citation type="submission" date="2024-03" db="EMBL/GenBank/DDBJ databases">
        <title>A high-quality draft genome sequence of Diaporthe vaccinii, a causative agent of upright dieback and viscid rot disease in cranberry plants.</title>
        <authorList>
            <person name="Sarrasin M."/>
            <person name="Lang B.F."/>
            <person name="Burger G."/>
        </authorList>
    </citation>
    <scope>NUCLEOTIDE SEQUENCE [LARGE SCALE GENOMIC DNA]</scope>
    <source>
        <strain evidence="8 9">IS7</strain>
    </source>
</reference>
<gene>
    <name evidence="8" type="ORF">FJTKL_05393</name>
</gene>
<feature type="compositionally biased region" description="Polar residues" evidence="5">
    <location>
        <begin position="1"/>
        <end position="22"/>
    </location>
</feature>
<keyword evidence="9" id="KW-1185">Reference proteome</keyword>
<feature type="transmembrane region" description="Helical" evidence="6">
    <location>
        <begin position="305"/>
        <end position="330"/>
    </location>
</feature>
<evidence type="ECO:0000256" key="1">
    <source>
        <dbReference type="ARBA" id="ARBA00004141"/>
    </source>
</evidence>
<proteinExistence type="predicted"/>
<sequence>MSWTLKSWSNTTDSTRCNSGTASDGDPHAHSTITDVSLQEQTTLSTTIPEAVADEPYHVFGNRMKWVVVAQIGVAGTFSGLSSNIYFPCLKTITKEFNTSHQAASLTITSYQLVQGIAPLIWGTLSDKLGRRQVYVYSFTVYIVANIVLGFSPNLAILFAFRGLQAFGSASVVSIGNGVIQDIALPAERGGFMSIYQALRMFSIAIGPVMGGALSHRWGFRSIFDTLAVLAGLVLVQIILLLPETLRGVAGNGSVRVSGIKYKPLWNVMSKKQSDLADPKEVVKPEIKLRDFWEPLNMLGEMDTLLNVLFGGVVYSMWSMMTGTTTMLLAERFDLNELHIGFAYLPNGIGTCVGSALAGWLMDRDYKFTEAIYKDTHGMSDGYNISPKAIPSDFPIEKARFRHVFWITGLLAVFMALYGAAFWELPITSRREWMAIPLILQFFIAGASSMIFAINSTLITDLHPGKGAGATAINNLARCTMSAGAVPLAHYMIKRLKTMPTFFVLAAVVIFCMPLAIISRVLGMKWRRKRMRKIEDLQSESRRVTEA</sequence>
<feature type="domain" description="Major facilitator superfamily (MFS) profile" evidence="7">
    <location>
        <begin position="68"/>
        <end position="524"/>
    </location>
</feature>
<dbReference type="Gene3D" id="1.20.1250.20">
    <property type="entry name" value="MFS general substrate transporter like domains"/>
    <property type="match status" value="1"/>
</dbReference>
<keyword evidence="2 6" id="KW-0812">Transmembrane</keyword>
<feature type="transmembrane region" description="Helical" evidence="6">
    <location>
        <begin position="195"/>
        <end position="215"/>
    </location>
</feature>
<evidence type="ECO:0000256" key="2">
    <source>
        <dbReference type="ARBA" id="ARBA00022692"/>
    </source>
</evidence>
<feature type="transmembrane region" description="Helical" evidence="6">
    <location>
        <begin position="435"/>
        <end position="454"/>
    </location>
</feature>
<dbReference type="PANTHER" id="PTHR23502">
    <property type="entry name" value="MAJOR FACILITATOR SUPERFAMILY"/>
    <property type="match status" value="1"/>
</dbReference>
<feature type="transmembrane region" description="Helical" evidence="6">
    <location>
        <begin position="342"/>
        <end position="362"/>
    </location>
</feature>